<comment type="caution">
    <text evidence="3">The sequence shown here is derived from an EMBL/GenBank/DDBJ whole genome shotgun (WGS) entry which is preliminary data.</text>
</comment>
<feature type="compositionally biased region" description="Basic and acidic residues" evidence="2">
    <location>
        <begin position="279"/>
        <end position="319"/>
    </location>
</feature>
<organism evidence="3 4">
    <name type="scientific">Mycena metata</name>
    <dbReference type="NCBI Taxonomy" id="1033252"/>
    <lineage>
        <taxon>Eukaryota</taxon>
        <taxon>Fungi</taxon>
        <taxon>Dikarya</taxon>
        <taxon>Basidiomycota</taxon>
        <taxon>Agaricomycotina</taxon>
        <taxon>Agaricomycetes</taxon>
        <taxon>Agaricomycetidae</taxon>
        <taxon>Agaricales</taxon>
        <taxon>Marasmiineae</taxon>
        <taxon>Mycenaceae</taxon>
        <taxon>Mycena</taxon>
    </lineage>
</organism>
<dbReference type="Proteomes" id="UP001215598">
    <property type="component" value="Unassembled WGS sequence"/>
</dbReference>
<evidence type="ECO:0000313" key="4">
    <source>
        <dbReference type="Proteomes" id="UP001215598"/>
    </source>
</evidence>
<feature type="region of interest" description="Disordered" evidence="2">
    <location>
        <begin position="225"/>
        <end position="319"/>
    </location>
</feature>
<name>A0AAD7MW27_9AGAR</name>
<evidence type="ECO:0000256" key="1">
    <source>
        <dbReference type="SAM" id="Coils"/>
    </source>
</evidence>
<reference evidence="3" key="1">
    <citation type="submission" date="2023-03" db="EMBL/GenBank/DDBJ databases">
        <title>Massive genome expansion in bonnet fungi (Mycena s.s.) driven by repeated elements and novel gene families across ecological guilds.</title>
        <authorList>
            <consortium name="Lawrence Berkeley National Laboratory"/>
            <person name="Harder C.B."/>
            <person name="Miyauchi S."/>
            <person name="Viragh M."/>
            <person name="Kuo A."/>
            <person name="Thoen E."/>
            <person name="Andreopoulos B."/>
            <person name="Lu D."/>
            <person name="Skrede I."/>
            <person name="Drula E."/>
            <person name="Henrissat B."/>
            <person name="Morin E."/>
            <person name="Kohler A."/>
            <person name="Barry K."/>
            <person name="LaButti K."/>
            <person name="Morin E."/>
            <person name="Salamov A."/>
            <person name="Lipzen A."/>
            <person name="Mereny Z."/>
            <person name="Hegedus B."/>
            <person name="Baldrian P."/>
            <person name="Stursova M."/>
            <person name="Weitz H."/>
            <person name="Taylor A."/>
            <person name="Grigoriev I.V."/>
            <person name="Nagy L.G."/>
            <person name="Martin F."/>
            <person name="Kauserud H."/>
        </authorList>
    </citation>
    <scope>NUCLEOTIDE SEQUENCE</scope>
    <source>
        <strain evidence="3">CBHHK182m</strain>
    </source>
</reference>
<feature type="coiled-coil region" evidence="1">
    <location>
        <begin position="192"/>
        <end position="219"/>
    </location>
</feature>
<sequence length="319" mass="34775">MDKATAKSFYFLLHPAIGHLVPFIRRQIRVEANSKAVQRALFSKALPIFVHETYYANHKRGVVHRLCELAAPLGGSLAPRVRSLLQPGRFDKPVKVPINFDLPIYGATPPHRLHFETYPYSSDERAAIALFCFQPFIRVRDVHASEVQDAGLYTFHAALPTQICTAVGSVPRDWGAMVEALCDIPQHVVDYLIAEHEKEDTLRKKIETLEREFAAAKIALKSVQSGGGAGADEGAGGGETASGGVTRSGAPGWARRRKRWSCGRRGCASRRVVSQSADRGGEDGAARAAGDNRSDALSEHAGGTDRVRGTKGAEERLQR</sequence>
<accession>A0AAD7MW27</accession>
<keyword evidence="4" id="KW-1185">Reference proteome</keyword>
<dbReference type="AlphaFoldDB" id="A0AAD7MW27"/>
<feature type="compositionally biased region" description="Gly residues" evidence="2">
    <location>
        <begin position="225"/>
        <end position="241"/>
    </location>
</feature>
<proteinExistence type="predicted"/>
<keyword evidence="1" id="KW-0175">Coiled coil</keyword>
<evidence type="ECO:0000313" key="3">
    <source>
        <dbReference type="EMBL" id="KAJ7734803.1"/>
    </source>
</evidence>
<protein>
    <submittedName>
        <fullName evidence="3">Uncharacterized protein</fullName>
    </submittedName>
</protein>
<dbReference type="EMBL" id="JARKIB010000130">
    <property type="protein sequence ID" value="KAJ7734803.1"/>
    <property type="molecule type" value="Genomic_DNA"/>
</dbReference>
<evidence type="ECO:0000256" key="2">
    <source>
        <dbReference type="SAM" id="MobiDB-lite"/>
    </source>
</evidence>
<gene>
    <name evidence="3" type="ORF">B0H16DRAFT_1467358</name>
</gene>